<evidence type="ECO:0000313" key="5">
    <source>
        <dbReference type="Proteomes" id="UP001327560"/>
    </source>
</evidence>
<gene>
    <name evidence="4" type="ORF">Cni_G29537</name>
</gene>
<evidence type="ECO:0000256" key="3">
    <source>
        <dbReference type="ARBA" id="ARBA00023242"/>
    </source>
</evidence>
<name>A0AAQ3QTD7_9LILI</name>
<comment type="subcellular location">
    <subcellularLocation>
        <location evidence="1">Nucleus</location>
    </subcellularLocation>
</comment>
<dbReference type="InterPro" id="IPR019148">
    <property type="entry name" value="Nuclear_protein_DGCR14_ESS-2"/>
</dbReference>
<protein>
    <submittedName>
        <fullName evidence="4">Protein DGCR14</fullName>
    </submittedName>
</protein>
<keyword evidence="5" id="KW-1185">Reference proteome</keyword>
<evidence type="ECO:0000256" key="1">
    <source>
        <dbReference type="ARBA" id="ARBA00004123"/>
    </source>
</evidence>
<organism evidence="4 5">
    <name type="scientific">Canna indica</name>
    <name type="common">Indian-shot</name>
    <dbReference type="NCBI Taxonomy" id="4628"/>
    <lineage>
        <taxon>Eukaryota</taxon>
        <taxon>Viridiplantae</taxon>
        <taxon>Streptophyta</taxon>
        <taxon>Embryophyta</taxon>
        <taxon>Tracheophyta</taxon>
        <taxon>Spermatophyta</taxon>
        <taxon>Magnoliopsida</taxon>
        <taxon>Liliopsida</taxon>
        <taxon>Zingiberales</taxon>
        <taxon>Cannaceae</taxon>
        <taxon>Canna</taxon>
    </lineage>
</organism>
<dbReference type="PANTHER" id="PTHR12940:SF0">
    <property type="entry name" value="SPLICING FACTOR ESS-2 HOMOLOG"/>
    <property type="match status" value="1"/>
</dbReference>
<evidence type="ECO:0000313" key="4">
    <source>
        <dbReference type="EMBL" id="WOL20731.1"/>
    </source>
</evidence>
<dbReference type="Proteomes" id="UP001327560">
    <property type="component" value="Chromosome 9"/>
</dbReference>
<dbReference type="EMBL" id="CP136898">
    <property type="protein sequence ID" value="WOL20731.1"/>
    <property type="molecule type" value="Genomic_DNA"/>
</dbReference>
<accession>A0AAQ3QTD7</accession>
<evidence type="ECO:0000256" key="2">
    <source>
        <dbReference type="ARBA" id="ARBA00009072"/>
    </source>
</evidence>
<keyword evidence="3" id="KW-0539">Nucleus</keyword>
<reference evidence="4 5" key="1">
    <citation type="submission" date="2023-10" db="EMBL/GenBank/DDBJ databases">
        <title>Chromosome-scale genome assembly provides insights into flower coloration mechanisms of Canna indica.</title>
        <authorList>
            <person name="Li C."/>
        </authorList>
    </citation>
    <scope>NUCLEOTIDE SEQUENCE [LARGE SCALE GENOMIC DNA]</scope>
    <source>
        <tissue evidence="4">Flower</tissue>
    </source>
</reference>
<sequence length="134" mass="15129">MKKSKFSIARILLLPNTSYHASLAWPFPSQDLTPPSSTPAAERAPPSFSSLFACRSQKRCAVVLDEDTYIAGIENIIERGFFPNIPRLRDRLDRLEVIRSDDPIIIRDAQLKILKRRAAVPRISVLSLLSRDGR</sequence>
<comment type="similarity">
    <text evidence="2">Belongs to the ESS2 family.</text>
</comment>
<proteinExistence type="inferred from homology"/>
<dbReference type="GO" id="GO:0071013">
    <property type="term" value="C:catalytic step 2 spliceosome"/>
    <property type="evidence" value="ECO:0007669"/>
    <property type="project" value="TreeGrafter"/>
</dbReference>
<dbReference type="Pfam" id="PF09751">
    <property type="entry name" value="Es2"/>
    <property type="match status" value="1"/>
</dbReference>
<dbReference type="AlphaFoldDB" id="A0AAQ3QTD7"/>
<dbReference type="PANTHER" id="PTHR12940">
    <property type="entry name" value="ES-2 PROTEIN - RELATED"/>
    <property type="match status" value="1"/>
</dbReference>